<dbReference type="InterPro" id="IPR027469">
    <property type="entry name" value="Cation_efflux_TMD_sf"/>
</dbReference>
<reference evidence="10 11" key="1">
    <citation type="journal article" date="2018" name="MBio">
        <title>Comparative Genomics Reveals the Core Gene Toolbox for the Fungus-Insect Symbiosis.</title>
        <authorList>
            <person name="Wang Y."/>
            <person name="Stata M."/>
            <person name="Wang W."/>
            <person name="Stajich J.E."/>
            <person name="White M.M."/>
            <person name="Moncalvo J.M."/>
        </authorList>
    </citation>
    <scope>NUCLEOTIDE SEQUENCE [LARGE SCALE GENOMIC DNA]</scope>
    <source>
        <strain evidence="10 11">AUS-77-4</strain>
    </source>
</reference>
<evidence type="ECO:0000256" key="6">
    <source>
        <dbReference type="ARBA" id="ARBA00023065"/>
    </source>
</evidence>
<evidence type="ECO:0000256" key="5">
    <source>
        <dbReference type="ARBA" id="ARBA00022989"/>
    </source>
</evidence>
<dbReference type="GO" id="GO:0016020">
    <property type="term" value="C:membrane"/>
    <property type="evidence" value="ECO:0007669"/>
    <property type="project" value="UniProtKB-SubCell"/>
</dbReference>
<evidence type="ECO:0000313" key="10">
    <source>
        <dbReference type="EMBL" id="PVU95834.1"/>
    </source>
</evidence>
<feature type="domain" description="Cation efflux protein transmembrane" evidence="9">
    <location>
        <begin position="4"/>
        <end position="78"/>
    </location>
</feature>
<feature type="transmembrane region" description="Helical" evidence="8">
    <location>
        <begin position="20"/>
        <end position="39"/>
    </location>
</feature>
<protein>
    <recommendedName>
        <fullName evidence="9">Cation efflux protein transmembrane domain-containing protein</fullName>
    </recommendedName>
</protein>
<evidence type="ECO:0000256" key="1">
    <source>
        <dbReference type="ARBA" id="ARBA00004141"/>
    </source>
</evidence>
<evidence type="ECO:0000256" key="3">
    <source>
        <dbReference type="ARBA" id="ARBA00022448"/>
    </source>
</evidence>
<dbReference type="InterPro" id="IPR045316">
    <property type="entry name" value="Msc2-like"/>
</dbReference>
<keyword evidence="11" id="KW-1185">Reference proteome</keyword>
<evidence type="ECO:0000256" key="7">
    <source>
        <dbReference type="ARBA" id="ARBA00023136"/>
    </source>
</evidence>
<evidence type="ECO:0000313" key="11">
    <source>
        <dbReference type="Proteomes" id="UP000245699"/>
    </source>
</evidence>
<feature type="transmembrane region" description="Helical" evidence="8">
    <location>
        <begin position="59"/>
        <end position="85"/>
    </location>
</feature>
<name>A0A2T9YU85_9FUNG</name>
<keyword evidence="4 8" id="KW-0812">Transmembrane</keyword>
<dbReference type="PANTHER" id="PTHR45755">
    <property type="match status" value="1"/>
</dbReference>
<dbReference type="STRING" id="61424.A0A2T9YU85"/>
<dbReference type="EMBL" id="MBFT01000167">
    <property type="protein sequence ID" value="PVU95834.1"/>
    <property type="molecule type" value="Genomic_DNA"/>
</dbReference>
<evidence type="ECO:0000259" key="9">
    <source>
        <dbReference type="Pfam" id="PF01545"/>
    </source>
</evidence>
<dbReference type="GO" id="GO:0006882">
    <property type="term" value="P:intracellular zinc ion homeostasis"/>
    <property type="evidence" value="ECO:0007669"/>
    <property type="project" value="InterPro"/>
</dbReference>
<dbReference type="GO" id="GO:1904257">
    <property type="term" value="P:zinc ion import into Golgi lumen"/>
    <property type="evidence" value="ECO:0007669"/>
    <property type="project" value="TreeGrafter"/>
</dbReference>
<accession>A0A2T9YU85</accession>
<keyword evidence="6" id="KW-0406">Ion transport</keyword>
<keyword evidence="7 8" id="KW-0472">Membrane</keyword>
<dbReference type="PANTHER" id="PTHR45755:SF4">
    <property type="entry name" value="ZINC TRANSPORTER 7"/>
    <property type="match status" value="1"/>
</dbReference>
<comment type="similarity">
    <text evidence="2">Belongs to the cation diffusion facilitator (CDF) transporter (TC 2.A.4) family. SLC30A subfamily.</text>
</comment>
<comment type="caution">
    <text evidence="10">The sequence shown here is derived from an EMBL/GenBank/DDBJ whole genome shotgun (WGS) entry which is preliminary data.</text>
</comment>
<dbReference type="GO" id="GO:0005385">
    <property type="term" value="F:zinc ion transmembrane transporter activity"/>
    <property type="evidence" value="ECO:0007669"/>
    <property type="project" value="InterPro"/>
</dbReference>
<dbReference type="SUPFAM" id="SSF161111">
    <property type="entry name" value="Cation efflux protein transmembrane domain-like"/>
    <property type="match status" value="1"/>
</dbReference>
<evidence type="ECO:0000256" key="8">
    <source>
        <dbReference type="SAM" id="Phobius"/>
    </source>
</evidence>
<dbReference type="Pfam" id="PF01545">
    <property type="entry name" value="Cation_efflux"/>
    <property type="match status" value="1"/>
</dbReference>
<gene>
    <name evidence="10" type="ORF">BB559_002598</name>
</gene>
<proteinExistence type="inferred from homology"/>
<dbReference type="GO" id="GO:0005794">
    <property type="term" value="C:Golgi apparatus"/>
    <property type="evidence" value="ECO:0007669"/>
    <property type="project" value="TreeGrafter"/>
</dbReference>
<keyword evidence="5 8" id="KW-1133">Transmembrane helix</keyword>
<comment type="subcellular location">
    <subcellularLocation>
        <location evidence="1">Membrane</location>
        <topology evidence="1">Multi-pass membrane protein</topology>
    </subcellularLocation>
</comment>
<dbReference type="OrthoDB" id="78669at2759"/>
<sequence>MSRNNNPTIRYPFGLSRLPILTNFVNGIILSYFGINTLKETLEHSFTGNDAHDSEHVEHSLLALFAHFELFSCMAISVLILHLGIPTVLSSGKILIQSITPEFEQNLTSSLDEILNIQGVVSYSKNGVWMNSWEEPEGFLDVYVQPEVDLISTQKRIEVLLAGSVGGRWTIQLVFVDK</sequence>
<keyword evidence="3" id="KW-0813">Transport</keyword>
<dbReference type="AlphaFoldDB" id="A0A2T9YU85"/>
<dbReference type="Proteomes" id="UP000245699">
    <property type="component" value="Unassembled WGS sequence"/>
</dbReference>
<evidence type="ECO:0000256" key="2">
    <source>
        <dbReference type="ARBA" id="ARBA00008873"/>
    </source>
</evidence>
<dbReference type="GO" id="GO:0031410">
    <property type="term" value="C:cytoplasmic vesicle"/>
    <property type="evidence" value="ECO:0007669"/>
    <property type="project" value="TreeGrafter"/>
</dbReference>
<evidence type="ECO:0000256" key="4">
    <source>
        <dbReference type="ARBA" id="ARBA00022692"/>
    </source>
</evidence>
<dbReference type="InterPro" id="IPR058533">
    <property type="entry name" value="Cation_efflux_TM"/>
</dbReference>
<organism evidence="10 11">
    <name type="scientific">Furculomyces boomerangus</name>
    <dbReference type="NCBI Taxonomy" id="61424"/>
    <lineage>
        <taxon>Eukaryota</taxon>
        <taxon>Fungi</taxon>
        <taxon>Fungi incertae sedis</taxon>
        <taxon>Zoopagomycota</taxon>
        <taxon>Kickxellomycotina</taxon>
        <taxon>Harpellomycetes</taxon>
        <taxon>Harpellales</taxon>
        <taxon>Harpellaceae</taxon>
        <taxon>Furculomyces</taxon>
    </lineage>
</organism>